<gene>
    <name evidence="1" type="ORF">HPB50_023361</name>
</gene>
<evidence type="ECO:0000313" key="1">
    <source>
        <dbReference type="EMBL" id="KAH6948305.1"/>
    </source>
</evidence>
<protein>
    <submittedName>
        <fullName evidence="1">Uncharacterized protein</fullName>
    </submittedName>
</protein>
<accession>A0ACB7TMP1</accession>
<name>A0ACB7TMP1_HYAAI</name>
<dbReference type="Proteomes" id="UP000821845">
    <property type="component" value="Chromosome 1"/>
</dbReference>
<sequence length="134" mass="14871">MPSKTDIRSVDQTRPLNLQRTTEILKKRHVTHAKATGFINEAGEILAKQAPHIVAVSTLIERLLLVQKQLSDVNAEIEPHILDEDVDAQYEQVMEYNDKSARCLGSMKSIGNSLADGAQIRNLAPVRTTTQAQI</sequence>
<reference evidence="1" key="1">
    <citation type="submission" date="2020-05" db="EMBL/GenBank/DDBJ databases">
        <title>Large-scale comparative analyses of tick genomes elucidate their genetic diversity and vector capacities.</title>
        <authorList>
            <person name="Jia N."/>
            <person name="Wang J."/>
            <person name="Shi W."/>
            <person name="Du L."/>
            <person name="Sun Y."/>
            <person name="Zhan W."/>
            <person name="Jiang J."/>
            <person name="Wang Q."/>
            <person name="Zhang B."/>
            <person name="Ji P."/>
            <person name="Sakyi L.B."/>
            <person name="Cui X."/>
            <person name="Yuan T."/>
            <person name="Jiang B."/>
            <person name="Yang W."/>
            <person name="Lam T.T.-Y."/>
            <person name="Chang Q."/>
            <person name="Ding S."/>
            <person name="Wang X."/>
            <person name="Zhu J."/>
            <person name="Ruan X."/>
            <person name="Zhao L."/>
            <person name="Wei J."/>
            <person name="Que T."/>
            <person name="Du C."/>
            <person name="Cheng J."/>
            <person name="Dai P."/>
            <person name="Han X."/>
            <person name="Huang E."/>
            <person name="Gao Y."/>
            <person name="Liu J."/>
            <person name="Shao H."/>
            <person name="Ye R."/>
            <person name="Li L."/>
            <person name="Wei W."/>
            <person name="Wang X."/>
            <person name="Wang C."/>
            <person name="Yang T."/>
            <person name="Huo Q."/>
            <person name="Li W."/>
            <person name="Guo W."/>
            <person name="Chen H."/>
            <person name="Zhou L."/>
            <person name="Ni X."/>
            <person name="Tian J."/>
            <person name="Zhou Y."/>
            <person name="Sheng Y."/>
            <person name="Liu T."/>
            <person name="Pan Y."/>
            <person name="Xia L."/>
            <person name="Li J."/>
            <person name="Zhao F."/>
            <person name="Cao W."/>
        </authorList>
    </citation>
    <scope>NUCLEOTIDE SEQUENCE</scope>
    <source>
        <strain evidence="1">Hyas-2018</strain>
    </source>
</reference>
<comment type="caution">
    <text evidence="1">The sequence shown here is derived from an EMBL/GenBank/DDBJ whole genome shotgun (WGS) entry which is preliminary data.</text>
</comment>
<keyword evidence="2" id="KW-1185">Reference proteome</keyword>
<organism evidence="1 2">
    <name type="scientific">Hyalomma asiaticum</name>
    <name type="common">Tick</name>
    <dbReference type="NCBI Taxonomy" id="266040"/>
    <lineage>
        <taxon>Eukaryota</taxon>
        <taxon>Metazoa</taxon>
        <taxon>Ecdysozoa</taxon>
        <taxon>Arthropoda</taxon>
        <taxon>Chelicerata</taxon>
        <taxon>Arachnida</taxon>
        <taxon>Acari</taxon>
        <taxon>Parasitiformes</taxon>
        <taxon>Ixodida</taxon>
        <taxon>Ixodoidea</taxon>
        <taxon>Ixodidae</taxon>
        <taxon>Hyalomminae</taxon>
        <taxon>Hyalomma</taxon>
    </lineage>
</organism>
<evidence type="ECO:0000313" key="2">
    <source>
        <dbReference type="Proteomes" id="UP000821845"/>
    </source>
</evidence>
<dbReference type="EMBL" id="CM023481">
    <property type="protein sequence ID" value="KAH6948305.1"/>
    <property type="molecule type" value="Genomic_DNA"/>
</dbReference>
<proteinExistence type="predicted"/>